<dbReference type="EMBL" id="AENN01000005">
    <property type="protein sequence ID" value="EFR31850.1"/>
    <property type="molecule type" value="Genomic_DNA"/>
</dbReference>
<reference evidence="2 3" key="1">
    <citation type="submission" date="2010-10" db="EMBL/GenBank/DDBJ databases">
        <authorList>
            <person name="Durkin A.S."/>
            <person name="Madupu R."/>
            <person name="Torralba M."/>
            <person name="Gillis M."/>
            <person name="Methe B."/>
            <person name="Sutton G."/>
            <person name="Nelson K.E."/>
        </authorList>
    </citation>
    <scope>NUCLEOTIDE SEQUENCE [LARGE SCALE GENOMIC DNA]</scope>
    <source>
        <strain evidence="2 3">ACS-139-V-Col8</strain>
    </source>
</reference>
<evidence type="ECO:0000256" key="1">
    <source>
        <dbReference type="SAM" id="Phobius"/>
    </source>
</evidence>
<protein>
    <submittedName>
        <fullName evidence="2">Uncharacterized protein</fullName>
    </submittedName>
</protein>
<dbReference type="AlphaFoldDB" id="E4KMF1"/>
<accession>E4KMF1</accession>
<evidence type="ECO:0000313" key="3">
    <source>
        <dbReference type="Proteomes" id="UP000005990"/>
    </source>
</evidence>
<dbReference type="Proteomes" id="UP000005990">
    <property type="component" value="Unassembled WGS sequence"/>
</dbReference>
<feature type="transmembrane region" description="Helical" evidence="1">
    <location>
        <begin position="21"/>
        <end position="43"/>
    </location>
</feature>
<gene>
    <name evidence="2" type="ORF">HMPREF9257_0249</name>
</gene>
<comment type="caution">
    <text evidence="2">The sequence shown here is derived from an EMBL/GenBank/DDBJ whole genome shotgun (WGS) entry which is preliminary data.</text>
</comment>
<keyword evidence="1" id="KW-0472">Membrane</keyword>
<keyword evidence="1" id="KW-1133">Transmembrane helix</keyword>
<keyword evidence="1" id="KW-0812">Transmembrane</keyword>
<sequence length="171" mass="19455">MRYFRIITIILFSIVKLKISTCYLICPLSDVGPVVLIIFTAFARLHVNVIDDDMVMNQSTLTICLSKNYTLSTRIKLSCKLHTYLICRQNIISVLRVKLILAKALNNTQNLCGMILACPHPILLHLSDWVHAIKHVHHSDILITVFFSVMTFTFSLCILDCTTPIRCSSYP</sequence>
<keyword evidence="3" id="KW-1185">Reference proteome</keyword>
<feature type="transmembrane region" description="Helical" evidence="1">
    <location>
        <begin position="141"/>
        <end position="159"/>
    </location>
</feature>
<name>E4KMF1_9LACT</name>
<proteinExistence type="predicted"/>
<evidence type="ECO:0000313" key="2">
    <source>
        <dbReference type="EMBL" id="EFR31850.1"/>
    </source>
</evidence>
<organism evidence="2 3">
    <name type="scientific">Eremococcus coleocola ACS-139-V-Col8</name>
    <dbReference type="NCBI Taxonomy" id="908337"/>
    <lineage>
        <taxon>Bacteria</taxon>
        <taxon>Bacillati</taxon>
        <taxon>Bacillota</taxon>
        <taxon>Bacilli</taxon>
        <taxon>Lactobacillales</taxon>
        <taxon>Aerococcaceae</taxon>
        <taxon>Eremococcus</taxon>
    </lineage>
</organism>